<accession>A0AA38M5R9</accession>
<feature type="region of interest" description="Disordered" evidence="1">
    <location>
        <begin position="1"/>
        <end position="22"/>
    </location>
</feature>
<reference evidence="2" key="1">
    <citation type="journal article" date="2023" name="G3 (Bethesda)">
        <title>Whole genome assemblies of Zophobas morio and Tenebrio molitor.</title>
        <authorList>
            <person name="Kaur S."/>
            <person name="Stinson S.A."/>
            <person name="diCenzo G.C."/>
        </authorList>
    </citation>
    <scope>NUCLEOTIDE SEQUENCE</scope>
    <source>
        <strain evidence="2">QUZm001</strain>
    </source>
</reference>
<proteinExistence type="predicted"/>
<name>A0AA38M5R9_9CUCU</name>
<feature type="region of interest" description="Disordered" evidence="1">
    <location>
        <begin position="123"/>
        <end position="146"/>
    </location>
</feature>
<dbReference type="AlphaFoldDB" id="A0AA38M5R9"/>
<sequence>MRNQRSNFIPVPTKPAKSAPKPLPRVLAQRKSSSCQTERVVLIKEENLTFYPCARFGQNDGGMRRDYVKAINYINSCHKFINTLIEKNADNKTAVFHLPMVTNFVPIFSYLIGKKAAKPKEKAAVEKVPEKKSPKNEERKSKSSFAVKKVPGNAPIDPLPGKSVCLLYFNPHFMRRFAVGDCEKNVQDANEEKYANQVADIIKEQIQQFLNNLHNDIDKATKKNKSDPPKQKCKNLDIVKQRLEELSKICFLQKNMESNTRIVEMVETPKPPPLPPTPPPINTSEDCSVILSDTEEEVKTESPALRITCYQESATSLGSQSSDIKSDSDLEINTT</sequence>
<feature type="compositionally biased region" description="Basic and acidic residues" evidence="1">
    <location>
        <begin position="123"/>
        <end position="141"/>
    </location>
</feature>
<protein>
    <submittedName>
        <fullName evidence="2">Uncharacterized protein</fullName>
    </submittedName>
</protein>
<feature type="compositionally biased region" description="Polar residues" evidence="1">
    <location>
        <begin position="312"/>
        <end position="323"/>
    </location>
</feature>
<organism evidence="2 3">
    <name type="scientific">Zophobas morio</name>
    <dbReference type="NCBI Taxonomy" id="2755281"/>
    <lineage>
        <taxon>Eukaryota</taxon>
        <taxon>Metazoa</taxon>
        <taxon>Ecdysozoa</taxon>
        <taxon>Arthropoda</taxon>
        <taxon>Hexapoda</taxon>
        <taxon>Insecta</taxon>
        <taxon>Pterygota</taxon>
        <taxon>Neoptera</taxon>
        <taxon>Endopterygota</taxon>
        <taxon>Coleoptera</taxon>
        <taxon>Polyphaga</taxon>
        <taxon>Cucujiformia</taxon>
        <taxon>Tenebrionidae</taxon>
        <taxon>Zophobas</taxon>
    </lineage>
</organism>
<feature type="region of interest" description="Disordered" evidence="1">
    <location>
        <begin position="312"/>
        <end position="335"/>
    </location>
</feature>
<evidence type="ECO:0000256" key="1">
    <source>
        <dbReference type="SAM" id="MobiDB-lite"/>
    </source>
</evidence>
<gene>
    <name evidence="2" type="ORF">Zmor_022251</name>
</gene>
<evidence type="ECO:0000313" key="2">
    <source>
        <dbReference type="EMBL" id="KAJ3644526.1"/>
    </source>
</evidence>
<comment type="caution">
    <text evidence="2">The sequence shown here is derived from an EMBL/GenBank/DDBJ whole genome shotgun (WGS) entry which is preliminary data.</text>
</comment>
<evidence type="ECO:0000313" key="3">
    <source>
        <dbReference type="Proteomes" id="UP001168821"/>
    </source>
</evidence>
<dbReference type="EMBL" id="JALNTZ010000007">
    <property type="protein sequence ID" value="KAJ3644526.1"/>
    <property type="molecule type" value="Genomic_DNA"/>
</dbReference>
<keyword evidence="3" id="KW-1185">Reference proteome</keyword>
<dbReference type="Proteomes" id="UP001168821">
    <property type="component" value="Unassembled WGS sequence"/>
</dbReference>